<dbReference type="AlphaFoldDB" id="A7ZDX2"/>
<accession>A7ZDX2</accession>
<evidence type="ECO:0000313" key="1">
    <source>
        <dbReference type="EMBL" id="ABV23510.1"/>
    </source>
</evidence>
<dbReference type="HOGENOM" id="CLU_3059547_0_0_7"/>
<sequence>MKQRRNDKFKSQKFSEKRFKIIDQINNNCYLAKIYQTDNNIVLCRYFKKPKPQ</sequence>
<dbReference type="Proteomes" id="UP000001121">
    <property type="component" value="Chromosome"/>
</dbReference>
<proteinExistence type="predicted"/>
<dbReference type="STRING" id="360104.CCC13826_2264"/>
<reference evidence="2" key="1">
    <citation type="submission" date="2007-10" db="EMBL/GenBank/DDBJ databases">
        <title>Genome sequence of Campylobacter concisus 13826 isolated from human feces.</title>
        <authorList>
            <person name="Fouts D.E."/>
            <person name="Mongodin E.F."/>
            <person name="Puiu D."/>
            <person name="Sebastian Y."/>
            <person name="Miller W.G."/>
            <person name="Mandrell R.E."/>
            <person name="On S."/>
            <person name="Nelson K.E."/>
        </authorList>
    </citation>
    <scope>NUCLEOTIDE SEQUENCE [LARGE SCALE GENOMIC DNA]</scope>
    <source>
        <strain evidence="2">13826</strain>
    </source>
</reference>
<dbReference type="KEGG" id="cco:CCC13826_2264"/>
<dbReference type="EMBL" id="CP000792">
    <property type="protein sequence ID" value="ABV23510.1"/>
    <property type="molecule type" value="Genomic_DNA"/>
</dbReference>
<gene>
    <name evidence="1" type="ORF">CCC13826_2264</name>
</gene>
<organism evidence="1 2">
    <name type="scientific">Campylobacter concisus (strain 13826)</name>
    <dbReference type="NCBI Taxonomy" id="360104"/>
    <lineage>
        <taxon>Bacteria</taxon>
        <taxon>Pseudomonadati</taxon>
        <taxon>Campylobacterota</taxon>
        <taxon>Epsilonproteobacteria</taxon>
        <taxon>Campylobacterales</taxon>
        <taxon>Campylobacteraceae</taxon>
        <taxon>Campylobacter</taxon>
    </lineage>
</organism>
<name>A7ZDX2_CAMC1</name>
<evidence type="ECO:0000313" key="2">
    <source>
        <dbReference type="Proteomes" id="UP000001121"/>
    </source>
</evidence>
<protein>
    <submittedName>
        <fullName evidence="1">Uncharacterized protein</fullName>
    </submittedName>
</protein>